<protein>
    <recommendedName>
        <fullName evidence="4">Prevent-host-death family protein</fullName>
    </recommendedName>
</protein>
<dbReference type="RefSeq" id="WP_182544561.1">
    <property type="nucleotide sequence ID" value="NZ_JACGWZ010000003.1"/>
</dbReference>
<name>A0A839E0U4_9PSEU</name>
<dbReference type="Proteomes" id="UP000569329">
    <property type="component" value="Unassembled WGS sequence"/>
</dbReference>
<keyword evidence="3" id="KW-1185">Reference proteome</keyword>
<gene>
    <name evidence="2" type="ORF">FHX42_002718</name>
</gene>
<evidence type="ECO:0008006" key="4">
    <source>
        <dbReference type="Google" id="ProtNLM"/>
    </source>
</evidence>
<evidence type="ECO:0000256" key="1">
    <source>
        <dbReference type="SAM" id="MobiDB-lite"/>
    </source>
</evidence>
<proteinExistence type="predicted"/>
<comment type="caution">
    <text evidence="2">The sequence shown here is derived from an EMBL/GenBank/DDBJ whole genome shotgun (WGS) entry which is preliminary data.</text>
</comment>
<feature type="compositionally biased region" description="Basic and acidic residues" evidence="1">
    <location>
        <begin position="10"/>
        <end position="21"/>
    </location>
</feature>
<evidence type="ECO:0000313" key="2">
    <source>
        <dbReference type="EMBL" id="MBA8825367.1"/>
    </source>
</evidence>
<feature type="region of interest" description="Disordered" evidence="1">
    <location>
        <begin position="131"/>
        <end position="153"/>
    </location>
</feature>
<sequence length="153" mass="17191">MITEVQWSELQRDPHSVAERTEQGVVRVRRRGKAPLLLLQEDESTLGAEGAATADRAPRNLFTHLDSAEIARMLGDTFPRIDLLPEDDRHRFAIDFSRAFETSAELERWNVLSQTVREWKATAAVHADPRLHRALSGPLDEDHGPVPPPEAGE</sequence>
<dbReference type="AlphaFoldDB" id="A0A839E0U4"/>
<evidence type="ECO:0000313" key="3">
    <source>
        <dbReference type="Proteomes" id="UP000569329"/>
    </source>
</evidence>
<accession>A0A839E0U4</accession>
<feature type="region of interest" description="Disordered" evidence="1">
    <location>
        <begin position="1"/>
        <end position="21"/>
    </location>
</feature>
<organism evidence="2 3">
    <name type="scientific">Halosaccharopolyspora lacisalsi</name>
    <dbReference type="NCBI Taxonomy" id="1000566"/>
    <lineage>
        <taxon>Bacteria</taxon>
        <taxon>Bacillati</taxon>
        <taxon>Actinomycetota</taxon>
        <taxon>Actinomycetes</taxon>
        <taxon>Pseudonocardiales</taxon>
        <taxon>Pseudonocardiaceae</taxon>
        <taxon>Halosaccharopolyspora</taxon>
    </lineage>
</organism>
<reference evidence="2 3" key="1">
    <citation type="submission" date="2020-07" db="EMBL/GenBank/DDBJ databases">
        <title>Sequencing the genomes of 1000 actinobacteria strains.</title>
        <authorList>
            <person name="Klenk H.-P."/>
        </authorList>
    </citation>
    <scope>NUCLEOTIDE SEQUENCE [LARGE SCALE GENOMIC DNA]</scope>
    <source>
        <strain evidence="2 3">DSM 45975</strain>
    </source>
</reference>
<dbReference type="EMBL" id="JACGWZ010000003">
    <property type="protein sequence ID" value="MBA8825367.1"/>
    <property type="molecule type" value="Genomic_DNA"/>
</dbReference>